<dbReference type="Gene3D" id="1.25.40.10">
    <property type="entry name" value="Tetratricopeptide repeat domain"/>
    <property type="match status" value="1"/>
</dbReference>
<organism evidence="2 3">
    <name type="scientific">Pseudolabrys taiwanensis</name>
    <dbReference type="NCBI Taxonomy" id="331696"/>
    <lineage>
        <taxon>Bacteria</taxon>
        <taxon>Pseudomonadati</taxon>
        <taxon>Pseudomonadota</taxon>
        <taxon>Alphaproteobacteria</taxon>
        <taxon>Hyphomicrobiales</taxon>
        <taxon>Xanthobacteraceae</taxon>
        <taxon>Pseudolabrys</taxon>
    </lineage>
</organism>
<gene>
    <name evidence="2" type="ORF">DW352_14795</name>
</gene>
<proteinExistence type="predicted"/>
<accession>A0A345ZXN0</accession>
<feature type="compositionally biased region" description="Pro residues" evidence="1">
    <location>
        <begin position="384"/>
        <end position="410"/>
    </location>
</feature>
<feature type="region of interest" description="Disordered" evidence="1">
    <location>
        <begin position="871"/>
        <end position="911"/>
    </location>
</feature>
<feature type="region of interest" description="Disordered" evidence="1">
    <location>
        <begin position="493"/>
        <end position="515"/>
    </location>
</feature>
<evidence type="ECO:0000256" key="1">
    <source>
        <dbReference type="SAM" id="MobiDB-lite"/>
    </source>
</evidence>
<keyword evidence="3" id="KW-1185">Reference proteome</keyword>
<dbReference type="AlphaFoldDB" id="A0A345ZXN0"/>
<reference evidence="2 3" key="1">
    <citation type="submission" date="2018-07" db="EMBL/GenBank/DDBJ databases">
        <authorList>
            <person name="Quirk P.G."/>
            <person name="Krulwich T.A."/>
        </authorList>
    </citation>
    <scope>NUCLEOTIDE SEQUENCE [LARGE SCALE GENOMIC DNA]</scope>
    <source>
        <strain evidence="2 3">CC-BB4</strain>
    </source>
</reference>
<name>A0A345ZXN0_9HYPH</name>
<dbReference type="InterPro" id="IPR052945">
    <property type="entry name" value="Mitotic_Regulator"/>
</dbReference>
<dbReference type="Pfam" id="PF08238">
    <property type="entry name" value="Sel1"/>
    <property type="match status" value="4"/>
</dbReference>
<protein>
    <recommendedName>
        <fullName evidence="4">Sel1 repeat family protein</fullName>
    </recommendedName>
</protein>
<dbReference type="InterPro" id="IPR006597">
    <property type="entry name" value="Sel1-like"/>
</dbReference>
<dbReference type="PANTHER" id="PTHR43628:SF1">
    <property type="entry name" value="CHITIN SYNTHASE REGULATORY FACTOR 2-RELATED"/>
    <property type="match status" value="1"/>
</dbReference>
<feature type="compositionally biased region" description="Pro residues" evidence="1">
    <location>
        <begin position="434"/>
        <end position="451"/>
    </location>
</feature>
<sequence>MVLQPVPTQDLSGLEDQLRRITDQIETLRKPGVEEAINALRGELGEIGRALNEAMPRRAIDTIERQIQGLNQRIAEGRHNGIDGGALAGVESALAEVRDALRGLTPAENLVGFNEAVHGLAHKIDLIVAQKDPATLNQLEHAITTLRDMSQHVASNEAVGELAAQVHALSERVEHLSAAGPGSDALNHLEHRIDALARALAERAQNGNVVPPRLEALVQSLTDKIELIQQRRGDNVAVDHLEDRIVKLVERLDASDSRLGHLETIERGLADLLVHIEDMRTNRQSEALRAEGGPAVDALKQDIARTQNVLEAVNGTLGHVVDRLAMIEKDIRGEKRSGPAFHSDTLELTQPMPGKVAVRMVEEAPPTVPHMPPAPQLDIQRAPAPQPQPPMQFARPPAPPMMAPQAPPHAAPQAAGPHPAQRRMPPAGHGPINPDLPPDQPLEPGSGPPRVRPGARIAMSEAALGPARPTAAAPADSKSNFIAAARRAARAAVDEAASHLPRQGAEQPDDASPKSRAGLIKRVKSLIVAASIVAGVVGAVQIMGNMVHRPLPLTTKSIKSSDADAAKADALDAADDDAVADGPAANPLATPADRATPSDRAAAPIAPTAPAAPSAPSLVPAPLNFNQNMPSLLAPPAMNPPAANDITGSIPKPAKPLPTARQQETSAGVYNDRLPIAIGGTKLREAALAGSGAAAYEVATRYAEGRGVPASLDDAARWYERAAAKGLAPAQFRYASLLEKGQGVKKDLTQARKLYLAAAAKGNAKAMHNLAVLYAEGVDGKPDYAAAAQWFTKAAQHGVPDSQYNLGVLAARGLGTPKSLTDSYKWFALAAAQGDKEATRKRDEVAGQLAPAALSAAQQAVAAFVPEKQPNDAVNVPEPAGGWDNGSAAPTQGKMRSATPMSLGALTVGKR</sequence>
<dbReference type="PANTHER" id="PTHR43628">
    <property type="entry name" value="ACTIVATOR OF C KINASE PROTEIN 1-RELATED"/>
    <property type="match status" value="1"/>
</dbReference>
<feature type="compositionally biased region" description="Low complexity" evidence="1">
    <location>
        <begin position="601"/>
        <end position="614"/>
    </location>
</feature>
<feature type="region of interest" description="Disordered" evidence="1">
    <location>
        <begin position="577"/>
        <end position="614"/>
    </location>
</feature>
<dbReference type="OrthoDB" id="5295703at2"/>
<dbReference type="Proteomes" id="UP000254889">
    <property type="component" value="Chromosome"/>
</dbReference>
<feature type="region of interest" description="Disordered" evidence="1">
    <location>
        <begin position="364"/>
        <end position="453"/>
    </location>
</feature>
<dbReference type="SMART" id="SM00671">
    <property type="entry name" value="SEL1"/>
    <property type="match status" value="4"/>
</dbReference>
<evidence type="ECO:0008006" key="4">
    <source>
        <dbReference type="Google" id="ProtNLM"/>
    </source>
</evidence>
<feature type="compositionally biased region" description="Pro residues" evidence="1">
    <location>
        <begin position="366"/>
        <end position="375"/>
    </location>
</feature>
<dbReference type="EMBL" id="CP031417">
    <property type="protein sequence ID" value="AXK81677.1"/>
    <property type="molecule type" value="Genomic_DNA"/>
</dbReference>
<dbReference type="InterPro" id="IPR011990">
    <property type="entry name" value="TPR-like_helical_dom_sf"/>
</dbReference>
<dbReference type="KEGG" id="ptaw:DW352_14795"/>
<evidence type="ECO:0000313" key="3">
    <source>
        <dbReference type="Proteomes" id="UP000254889"/>
    </source>
</evidence>
<evidence type="ECO:0000313" key="2">
    <source>
        <dbReference type="EMBL" id="AXK81677.1"/>
    </source>
</evidence>
<dbReference type="SUPFAM" id="SSF81901">
    <property type="entry name" value="HCP-like"/>
    <property type="match status" value="1"/>
</dbReference>